<dbReference type="Proteomes" id="UP000886653">
    <property type="component" value="Unassembled WGS sequence"/>
</dbReference>
<gene>
    <name evidence="1" type="ORF">CROQUDRAFT_659562</name>
</gene>
<keyword evidence="2" id="KW-1185">Reference proteome</keyword>
<comment type="caution">
    <text evidence="1">The sequence shown here is derived from an EMBL/GenBank/DDBJ whole genome shotgun (WGS) entry which is preliminary data.</text>
</comment>
<dbReference type="AlphaFoldDB" id="A0A9P6NDJ3"/>
<sequence>MRLIRLSTVRNWPSRMYNQFLPPAYDLEPPSRVSNRISLEILVRIFDGFVPSHELHRSLCRVDRTWRLAATWVLRQRFQGVYSALIRAPRYCSDPFRQRDPTLMAPTSSSALNSDHQKPSRESEVLDRFISYVLTDLQPVSLDRHLYNPSCNTPHFLSWTHQEIVHSDFNYHHIFDYLQPQARGEDLLIQQLKLQGLILTEHQITHHSSVLLEDDIHIKFTSNSIYFKLSNVFILTGNQSSSTDIDLNSRLERSQSIAEVPRQRSHTLIYSITQLGQIVHRILLSQQLILVMGPSELPQTHPFSYHYVFLKQ</sequence>
<organism evidence="1 2">
    <name type="scientific">Cronartium quercuum f. sp. fusiforme G11</name>
    <dbReference type="NCBI Taxonomy" id="708437"/>
    <lineage>
        <taxon>Eukaryota</taxon>
        <taxon>Fungi</taxon>
        <taxon>Dikarya</taxon>
        <taxon>Basidiomycota</taxon>
        <taxon>Pucciniomycotina</taxon>
        <taxon>Pucciniomycetes</taxon>
        <taxon>Pucciniales</taxon>
        <taxon>Coleosporiaceae</taxon>
        <taxon>Cronartium</taxon>
    </lineage>
</organism>
<protein>
    <submittedName>
        <fullName evidence="1">Uncharacterized protein</fullName>
    </submittedName>
</protein>
<evidence type="ECO:0000313" key="2">
    <source>
        <dbReference type="Proteomes" id="UP000886653"/>
    </source>
</evidence>
<reference evidence="1" key="1">
    <citation type="submission" date="2013-11" db="EMBL/GenBank/DDBJ databases">
        <title>Genome sequence of the fusiform rust pathogen reveals effectors for host alternation and coevolution with pine.</title>
        <authorList>
            <consortium name="DOE Joint Genome Institute"/>
            <person name="Smith K."/>
            <person name="Pendleton A."/>
            <person name="Kubisiak T."/>
            <person name="Anderson C."/>
            <person name="Salamov A."/>
            <person name="Aerts A."/>
            <person name="Riley R."/>
            <person name="Clum A."/>
            <person name="Lindquist E."/>
            <person name="Ence D."/>
            <person name="Campbell M."/>
            <person name="Kronenberg Z."/>
            <person name="Feau N."/>
            <person name="Dhillon B."/>
            <person name="Hamelin R."/>
            <person name="Burleigh J."/>
            <person name="Smith J."/>
            <person name="Yandell M."/>
            <person name="Nelson C."/>
            <person name="Grigoriev I."/>
            <person name="Davis J."/>
        </authorList>
    </citation>
    <scope>NUCLEOTIDE SEQUENCE</scope>
    <source>
        <strain evidence="1">G11</strain>
    </source>
</reference>
<proteinExistence type="predicted"/>
<accession>A0A9P6NDJ3</accession>
<name>A0A9P6NDJ3_9BASI</name>
<dbReference type="EMBL" id="MU167289">
    <property type="protein sequence ID" value="KAG0144746.1"/>
    <property type="molecule type" value="Genomic_DNA"/>
</dbReference>
<evidence type="ECO:0000313" key="1">
    <source>
        <dbReference type="EMBL" id="KAG0144746.1"/>
    </source>
</evidence>